<comment type="caution">
    <text evidence="2">The sequence shown here is derived from an EMBL/GenBank/DDBJ whole genome shotgun (WGS) entry which is preliminary data.</text>
</comment>
<dbReference type="Pfam" id="PF04965">
    <property type="entry name" value="GPW_gp25"/>
    <property type="match status" value="1"/>
</dbReference>
<dbReference type="Proteomes" id="UP000247903">
    <property type="component" value="Unassembled WGS sequence"/>
</dbReference>
<dbReference type="RefSeq" id="WP_110305366.1">
    <property type="nucleotide sequence ID" value="NZ_QJHK01000002.1"/>
</dbReference>
<evidence type="ECO:0000313" key="3">
    <source>
        <dbReference type="Proteomes" id="UP000247903"/>
    </source>
</evidence>
<dbReference type="AlphaFoldDB" id="A0A2V4BTN7"/>
<proteinExistence type="predicted"/>
<dbReference type="OrthoDB" id="9802846at2"/>
<evidence type="ECO:0000259" key="1">
    <source>
        <dbReference type="Pfam" id="PF04965"/>
    </source>
</evidence>
<evidence type="ECO:0000313" key="2">
    <source>
        <dbReference type="EMBL" id="PXY42396.1"/>
    </source>
</evidence>
<dbReference type="SUPFAM" id="SSF160719">
    <property type="entry name" value="gpW/gp25-like"/>
    <property type="match status" value="1"/>
</dbReference>
<dbReference type="InterPro" id="IPR007048">
    <property type="entry name" value="IraD/Gp25-like"/>
</dbReference>
<protein>
    <submittedName>
        <fullName evidence="2">Phage tail protein</fullName>
    </submittedName>
</protein>
<gene>
    <name evidence="2" type="ORF">DMB65_03980</name>
</gene>
<organism evidence="2 3">
    <name type="scientific">Flavobacterium cheongpyeongense</name>
    <dbReference type="NCBI Taxonomy" id="2212651"/>
    <lineage>
        <taxon>Bacteria</taxon>
        <taxon>Pseudomonadati</taxon>
        <taxon>Bacteroidota</taxon>
        <taxon>Flavobacteriia</taxon>
        <taxon>Flavobacteriales</taxon>
        <taxon>Flavobacteriaceae</taxon>
        <taxon>Flavobacterium</taxon>
    </lineage>
</organism>
<sequence length="146" mass="16697">MDNSNFITKEENHFLGSGWSFPVTFSAGNHQLNLSGYEQNVNESIRIILLTNTGERNLNSRFGSGLQQFFFRKMDETLKGEIADVVRFSLLHNEPRISILDITVAFASILSGLIEIRIVYVFNQTNTRHNYVFPFYIKEGTNLGSR</sequence>
<name>A0A2V4BTN7_9FLAO</name>
<reference evidence="2 3" key="1">
    <citation type="submission" date="2018-05" db="EMBL/GenBank/DDBJ databases">
        <title>Flavobacterium sp. strain IMCC34759, incomplete genome.</title>
        <authorList>
            <person name="Joung Y."/>
            <person name="Cho J."/>
        </authorList>
    </citation>
    <scope>NUCLEOTIDE SEQUENCE [LARGE SCALE GENOMIC DNA]</scope>
    <source>
        <strain evidence="2 3">IMCC34759</strain>
    </source>
</reference>
<accession>A0A2V4BTN7</accession>
<dbReference type="Gene3D" id="3.10.450.40">
    <property type="match status" value="1"/>
</dbReference>
<feature type="domain" description="IraD/Gp25-like" evidence="1">
    <location>
        <begin position="37"/>
        <end position="126"/>
    </location>
</feature>
<dbReference type="EMBL" id="QJHK01000002">
    <property type="protein sequence ID" value="PXY42396.1"/>
    <property type="molecule type" value="Genomic_DNA"/>
</dbReference>
<keyword evidence="3" id="KW-1185">Reference proteome</keyword>